<dbReference type="EMBL" id="LANT01000008">
    <property type="protein sequence ID" value="KJV63171.1"/>
    <property type="molecule type" value="Genomic_DNA"/>
</dbReference>
<accession>A0A0F3N620</accession>
<reference evidence="1 2" key="1">
    <citation type="submission" date="2015-01" db="EMBL/GenBank/DDBJ databases">
        <title>Genome Sequencing of Rickettsiales.</title>
        <authorList>
            <person name="Daugherty S.C."/>
            <person name="Su Q."/>
            <person name="Abolude K."/>
            <person name="Beier-Sexton M."/>
            <person name="Carlyon J.A."/>
            <person name="Carter R."/>
            <person name="Day N.P."/>
            <person name="Dumler S.J."/>
            <person name="Dyachenko V."/>
            <person name="Godinez A."/>
            <person name="Kurtti T.J."/>
            <person name="Lichay M."/>
            <person name="Mullins K.E."/>
            <person name="Ott S."/>
            <person name="Pappas-Brown V."/>
            <person name="Paris D.H."/>
            <person name="Patel P."/>
            <person name="Richards A.L."/>
            <person name="Sadzewicz L."/>
            <person name="Sears K."/>
            <person name="Seidman D."/>
            <person name="Sengamalay N."/>
            <person name="Stenos J."/>
            <person name="Tallon L.J."/>
            <person name="Vincent G."/>
            <person name="Fraser C.M."/>
            <person name="Munderloh U."/>
            <person name="Dunning-Hotopp J.C."/>
        </authorList>
    </citation>
    <scope>NUCLEOTIDE SEQUENCE [LARGE SCALE GENOMIC DNA]</scope>
    <source>
        <strain evidence="1 2">NCH-1</strain>
    </source>
</reference>
<dbReference type="AlphaFoldDB" id="A0A0F3N620"/>
<organism evidence="1 2">
    <name type="scientific">Anaplasma phagocytophilum str. NCH-1</name>
    <dbReference type="NCBI Taxonomy" id="1359161"/>
    <lineage>
        <taxon>Bacteria</taxon>
        <taxon>Pseudomonadati</taxon>
        <taxon>Pseudomonadota</taxon>
        <taxon>Alphaproteobacteria</taxon>
        <taxon>Rickettsiales</taxon>
        <taxon>Anaplasmataceae</taxon>
        <taxon>Anaplasma</taxon>
        <taxon>phagocytophilum group</taxon>
    </lineage>
</organism>
<proteinExistence type="predicted"/>
<gene>
    <name evidence="1" type="ORF">EPHNCH_1201</name>
</gene>
<dbReference type="Proteomes" id="UP000033754">
    <property type="component" value="Unassembled WGS sequence"/>
</dbReference>
<dbReference type="PATRIC" id="fig|1359161.3.peg.1361"/>
<sequence>MGVTVAIFTIIKPSMQNYVISHVLLNTGSVKSYRSAGV</sequence>
<evidence type="ECO:0000313" key="2">
    <source>
        <dbReference type="Proteomes" id="UP000033754"/>
    </source>
</evidence>
<evidence type="ECO:0000313" key="1">
    <source>
        <dbReference type="EMBL" id="KJV63171.1"/>
    </source>
</evidence>
<comment type="caution">
    <text evidence="1">The sequence shown here is derived from an EMBL/GenBank/DDBJ whole genome shotgun (WGS) entry which is preliminary data.</text>
</comment>
<protein>
    <submittedName>
        <fullName evidence="1">Uncharacterized protein</fullName>
    </submittedName>
</protein>
<name>A0A0F3N620_ANAPH</name>